<protein>
    <submittedName>
        <fullName evidence="1">Uncharacterized protein</fullName>
    </submittedName>
</protein>
<reference evidence="1 2" key="1">
    <citation type="journal article" date="2018" name="PLoS Genet.">
        <title>Population sequencing reveals clonal diversity and ancestral inbreeding in the grapevine cultivar Chardonnay.</title>
        <authorList>
            <person name="Roach M.J."/>
            <person name="Johnson D.L."/>
            <person name="Bohlmann J."/>
            <person name="van Vuuren H.J."/>
            <person name="Jones S.J."/>
            <person name="Pretorius I.S."/>
            <person name="Schmidt S.A."/>
            <person name="Borneman A.R."/>
        </authorList>
    </citation>
    <scope>NUCLEOTIDE SEQUENCE [LARGE SCALE GENOMIC DNA]</scope>
    <source>
        <strain evidence="2">cv. Chardonnay</strain>
        <tissue evidence="1">Leaf</tissue>
    </source>
</reference>
<comment type="caution">
    <text evidence="1">The sequence shown here is derived from an EMBL/GenBank/DDBJ whole genome shotgun (WGS) entry which is preliminary data.</text>
</comment>
<sequence length="145" mass="16235">MLPPAAVVQQPKLLKQGCFSLGKPNSPLLLCTCNIDWVSQCLHNNELGELKLGELLDTPPPGMDEAIAISKAFAFQVMQFVESPEYRSYTQAFVPARLLGCINRQDDEGENLKFEFELKLHISNLVLKTAIDYGTDEPFSFLIFL</sequence>
<dbReference type="Proteomes" id="UP000288805">
    <property type="component" value="Unassembled WGS sequence"/>
</dbReference>
<gene>
    <name evidence="1" type="ORF">CK203_025880</name>
</gene>
<evidence type="ECO:0000313" key="1">
    <source>
        <dbReference type="EMBL" id="RVW97268.1"/>
    </source>
</evidence>
<evidence type="ECO:0000313" key="2">
    <source>
        <dbReference type="Proteomes" id="UP000288805"/>
    </source>
</evidence>
<dbReference type="AlphaFoldDB" id="A0A438IKL6"/>
<accession>A0A438IKL6</accession>
<organism evidence="1 2">
    <name type="scientific">Vitis vinifera</name>
    <name type="common">Grape</name>
    <dbReference type="NCBI Taxonomy" id="29760"/>
    <lineage>
        <taxon>Eukaryota</taxon>
        <taxon>Viridiplantae</taxon>
        <taxon>Streptophyta</taxon>
        <taxon>Embryophyta</taxon>
        <taxon>Tracheophyta</taxon>
        <taxon>Spermatophyta</taxon>
        <taxon>Magnoliopsida</taxon>
        <taxon>eudicotyledons</taxon>
        <taxon>Gunneridae</taxon>
        <taxon>Pentapetalae</taxon>
        <taxon>rosids</taxon>
        <taxon>Vitales</taxon>
        <taxon>Vitaceae</taxon>
        <taxon>Viteae</taxon>
        <taxon>Vitis</taxon>
    </lineage>
</organism>
<dbReference type="EMBL" id="QGNW01000102">
    <property type="protein sequence ID" value="RVW97268.1"/>
    <property type="molecule type" value="Genomic_DNA"/>
</dbReference>
<name>A0A438IKL6_VITVI</name>
<proteinExistence type="predicted"/>